<evidence type="ECO:0000313" key="2">
    <source>
        <dbReference type="Proteomes" id="UP000322110"/>
    </source>
</evidence>
<dbReference type="Proteomes" id="UP000322110">
    <property type="component" value="Unassembled WGS sequence"/>
</dbReference>
<dbReference type="Gene3D" id="3.90.1300.10">
    <property type="entry name" value="Amidase signature (AS) domain"/>
    <property type="match status" value="1"/>
</dbReference>
<protein>
    <recommendedName>
        <fullName evidence="3">Amidase domain-containing protein</fullName>
    </recommendedName>
</protein>
<proteinExistence type="predicted"/>
<reference evidence="1 2" key="1">
    <citation type="journal article" date="2015" name="Int. J. Syst. Evol. Microbiol.">
        <title>Roseomonas oryzae sp. nov., isolated from paddy rhizosphere soil.</title>
        <authorList>
            <person name="Ramaprasad E.V."/>
            <person name="Sasikala Ch."/>
            <person name="Ramana Ch.V."/>
        </authorList>
    </citation>
    <scope>NUCLEOTIDE SEQUENCE [LARGE SCALE GENOMIC DNA]</scope>
    <source>
        <strain evidence="1 2">KCTC 42542</strain>
    </source>
</reference>
<dbReference type="RefSeq" id="WP_149814309.1">
    <property type="nucleotide sequence ID" value="NZ_VUKA01000038.1"/>
</dbReference>
<dbReference type="EMBL" id="VUKA01000038">
    <property type="protein sequence ID" value="KAA2211292.1"/>
    <property type="molecule type" value="Genomic_DNA"/>
</dbReference>
<dbReference type="AlphaFoldDB" id="A0A5B2T9J9"/>
<name>A0A5B2T9J9_9PROT</name>
<evidence type="ECO:0008006" key="3">
    <source>
        <dbReference type="Google" id="ProtNLM"/>
    </source>
</evidence>
<dbReference type="OrthoDB" id="182039at2"/>
<dbReference type="SUPFAM" id="SSF75304">
    <property type="entry name" value="Amidase signature (AS) enzymes"/>
    <property type="match status" value="1"/>
</dbReference>
<comment type="caution">
    <text evidence="1">The sequence shown here is derived from an EMBL/GenBank/DDBJ whole genome shotgun (WGS) entry which is preliminary data.</text>
</comment>
<evidence type="ECO:0000313" key="1">
    <source>
        <dbReference type="EMBL" id="KAA2211292.1"/>
    </source>
</evidence>
<organism evidence="1 2">
    <name type="scientific">Teichococcus oryzae</name>
    <dbReference type="NCBI Taxonomy" id="1608942"/>
    <lineage>
        <taxon>Bacteria</taxon>
        <taxon>Pseudomonadati</taxon>
        <taxon>Pseudomonadota</taxon>
        <taxon>Alphaproteobacteria</taxon>
        <taxon>Acetobacterales</taxon>
        <taxon>Roseomonadaceae</taxon>
        <taxon>Roseomonas</taxon>
    </lineage>
</organism>
<sequence>MSPEESCPLFDTAGVTYAISIMGHHPAICISCGLDEYGMPFGLQVIGLRSANSLMLDAAMALEKLFRDLPGFGRPLPDLTRLEAVSREVTLPCPMPAAP</sequence>
<keyword evidence="2" id="KW-1185">Reference proteome</keyword>
<gene>
    <name evidence="1" type="ORF">F0Q34_20870</name>
</gene>
<accession>A0A5B2T9J9</accession>
<dbReference type="InterPro" id="IPR036928">
    <property type="entry name" value="AS_sf"/>
</dbReference>